<dbReference type="Pfam" id="PF18142">
    <property type="entry name" value="SLATT_fungal"/>
    <property type="match status" value="1"/>
</dbReference>
<name>A0ABR0T5I3_9HYPO</name>
<keyword evidence="2" id="KW-0472">Membrane</keyword>
<dbReference type="NCBIfam" id="NF033635">
    <property type="entry name" value="SLATT_fungal"/>
    <property type="match status" value="1"/>
</dbReference>
<evidence type="ECO:0000256" key="1">
    <source>
        <dbReference type="SAM" id="MobiDB-lite"/>
    </source>
</evidence>
<feature type="region of interest" description="Disordered" evidence="1">
    <location>
        <begin position="230"/>
        <end position="361"/>
    </location>
</feature>
<sequence>MLVGVPPSQPVGENNPQFKTTSRPIPRKSLYGRATRQLRDQRYTYYMTASLSNTLLLSQVVLGAALTALGASASSHVLITLFGAANTIIAGLVAYLKSRGQPMRARMFLDDLERVVGEIENSEVMWLGITHGAHGYDEINTDEHQVTVRSEVARLTRLYNHAVNSNTANNPDMYMAGSTEGSNTALKSRPPPGQPVPLPIAPAPEPAATPAVGAVDPVLPIEAAVPPVVANPDESPVTAAPVKPPPPKPESQKEESNDEGAKEGEGKEDGANKDEDKTKGKEADKVAKKDESPSSPRSAAGEADGSSSGAKVASSSFTPFGNVANPSALPQDPDASPASDVRVPLKKSNNGKSSRLTNGEF</sequence>
<feature type="transmembrane region" description="Helical" evidence="2">
    <location>
        <begin position="43"/>
        <end position="71"/>
    </location>
</feature>
<feature type="region of interest" description="Disordered" evidence="1">
    <location>
        <begin position="1"/>
        <end position="26"/>
    </location>
</feature>
<dbReference type="InterPro" id="IPR041622">
    <property type="entry name" value="SLATT_fungi"/>
</dbReference>
<protein>
    <recommendedName>
        <fullName evidence="3">SMODS and SLOG-associating 2TM effector domain-containing protein</fullName>
    </recommendedName>
</protein>
<accession>A0ABR0T5I3</accession>
<evidence type="ECO:0000259" key="3">
    <source>
        <dbReference type="Pfam" id="PF18142"/>
    </source>
</evidence>
<proteinExistence type="predicted"/>
<comment type="caution">
    <text evidence="4">The sequence shown here is derived from an EMBL/GenBank/DDBJ whole genome shotgun (WGS) entry which is preliminary data.</text>
</comment>
<feature type="compositionally biased region" description="Polar residues" evidence="1">
    <location>
        <begin position="11"/>
        <end position="23"/>
    </location>
</feature>
<feature type="transmembrane region" description="Helical" evidence="2">
    <location>
        <begin position="77"/>
        <end position="96"/>
    </location>
</feature>
<feature type="domain" description="SMODS and SLOG-associating 2TM effector" evidence="3">
    <location>
        <begin position="33"/>
        <end position="163"/>
    </location>
</feature>
<feature type="region of interest" description="Disordered" evidence="1">
    <location>
        <begin position="167"/>
        <end position="209"/>
    </location>
</feature>
<dbReference type="PANTHER" id="PTHR38793:SF3">
    <property type="entry name" value="SMODS AND SLOG-ASSOCIATING 2TM EFFECTOR DOMAIN-CONTAINING PROTEIN"/>
    <property type="match status" value="1"/>
</dbReference>
<gene>
    <name evidence="4" type="ORF">PT974_01638</name>
</gene>
<feature type="compositionally biased region" description="Pro residues" evidence="1">
    <location>
        <begin position="189"/>
        <end position="207"/>
    </location>
</feature>
<dbReference type="EMBL" id="JAVFKD010000001">
    <property type="protein sequence ID" value="KAK5999246.1"/>
    <property type="molecule type" value="Genomic_DNA"/>
</dbReference>
<keyword evidence="5" id="KW-1185">Reference proteome</keyword>
<dbReference type="Proteomes" id="UP001338125">
    <property type="component" value="Unassembled WGS sequence"/>
</dbReference>
<evidence type="ECO:0000313" key="5">
    <source>
        <dbReference type="Proteomes" id="UP001338125"/>
    </source>
</evidence>
<evidence type="ECO:0000256" key="2">
    <source>
        <dbReference type="SAM" id="Phobius"/>
    </source>
</evidence>
<dbReference type="PANTHER" id="PTHR38793">
    <property type="entry name" value="SLATT_FUNGAL DOMAIN-CONTAINING PROTEIN-RELATED"/>
    <property type="match status" value="1"/>
</dbReference>
<organism evidence="4 5">
    <name type="scientific">Cladobotryum mycophilum</name>
    <dbReference type="NCBI Taxonomy" id="491253"/>
    <lineage>
        <taxon>Eukaryota</taxon>
        <taxon>Fungi</taxon>
        <taxon>Dikarya</taxon>
        <taxon>Ascomycota</taxon>
        <taxon>Pezizomycotina</taxon>
        <taxon>Sordariomycetes</taxon>
        <taxon>Hypocreomycetidae</taxon>
        <taxon>Hypocreales</taxon>
        <taxon>Hypocreaceae</taxon>
        <taxon>Cladobotryum</taxon>
    </lineage>
</organism>
<evidence type="ECO:0000313" key="4">
    <source>
        <dbReference type="EMBL" id="KAK5999246.1"/>
    </source>
</evidence>
<reference evidence="4 5" key="1">
    <citation type="submission" date="2024-01" db="EMBL/GenBank/DDBJ databases">
        <title>Complete genome of Cladobotryum mycophilum ATHUM6906.</title>
        <authorList>
            <person name="Christinaki A.C."/>
            <person name="Myridakis A.I."/>
            <person name="Kouvelis V.N."/>
        </authorList>
    </citation>
    <scope>NUCLEOTIDE SEQUENCE [LARGE SCALE GENOMIC DNA]</scope>
    <source>
        <strain evidence="4 5">ATHUM6906</strain>
    </source>
</reference>
<feature type="compositionally biased region" description="Basic and acidic residues" evidence="1">
    <location>
        <begin position="250"/>
        <end position="292"/>
    </location>
</feature>
<feature type="compositionally biased region" description="Polar residues" evidence="1">
    <location>
        <begin position="347"/>
        <end position="361"/>
    </location>
</feature>
<keyword evidence="2" id="KW-0812">Transmembrane</keyword>
<keyword evidence="2" id="KW-1133">Transmembrane helix</keyword>
<feature type="compositionally biased region" description="Low complexity" evidence="1">
    <location>
        <begin position="298"/>
        <end position="316"/>
    </location>
</feature>